<keyword evidence="4" id="KW-0689">Ribosomal protein</keyword>
<keyword evidence="6" id="KW-0496">Mitochondrion</keyword>
<dbReference type="PANTHER" id="PTHR31761:SF1">
    <property type="entry name" value="LARGE RIBOSOMAL SUBUNIT PROTEIN ML64"/>
    <property type="match status" value="1"/>
</dbReference>
<accession>A0A5S6Q961</accession>
<evidence type="ECO:0000256" key="14">
    <source>
        <dbReference type="SAM" id="MobiDB-lite"/>
    </source>
</evidence>
<dbReference type="GO" id="GO:0005840">
    <property type="term" value="C:ribosome"/>
    <property type="evidence" value="ECO:0007669"/>
    <property type="project" value="UniProtKB-KW"/>
</dbReference>
<dbReference type="Proteomes" id="UP000046395">
    <property type="component" value="Unassembled WGS sequence"/>
</dbReference>
<reference evidence="16" key="3">
    <citation type="submission" date="2019-12" db="UniProtKB">
        <authorList>
            <consortium name="WormBaseParasite"/>
        </authorList>
    </citation>
    <scope>IDENTIFICATION</scope>
</reference>
<dbReference type="AlphaFoldDB" id="A0A5S6Q961"/>
<evidence type="ECO:0000256" key="9">
    <source>
        <dbReference type="ARBA" id="ARBA00023306"/>
    </source>
</evidence>
<evidence type="ECO:0000256" key="10">
    <source>
        <dbReference type="ARBA" id="ARBA00030700"/>
    </source>
</evidence>
<evidence type="ECO:0000256" key="13">
    <source>
        <dbReference type="ARBA" id="ARBA00060144"/>
    </source>
</evidence>
<keyword evidence="5" id="KW-0175">Coiled coil</keyword>
<evidence type="ECO:0000256" key="1">
    <source>
        <dbReference type="ARBA" id="ARBA00004123"/>
    </source>
</evidence>
<evidence type="ECO:0000256" key="4">
    <source>
        <dbReference type="ARBA" id="ARBA00022980"/>
    </source>
</evidence>
<dbReference type="STRING" id="70415.A0A5S6Q961"/>
<dbReference type="Pfam" id="PF10147">
    <property type="entry name" value="CR6_interact"/>
    <property type="match status" value="1"/>
</dbReference>
<evidence type="ECO:0000313" key="16">
    <source>
        <dbReference type="WBParaSite" id="TMUE_1000003861.1"/>
    </source>
</evidence>
<evidence type="ECO:0000256" key="5">
    <source>
        <dbReference type="ARBA" id="ARBA00023054"/>
    </source>
</evidence>
<dbReference type="GO" id="GO:1990904">
    <property type="term" value="C:ribonucleoprotein complex"/>
    <property type="evidence" value="ECO:0007669"/>
    <property type="project" value="UniProtKB-KW"/>
</dbReference>
<reference evidence="15" key="1">
    <citation type="submission" date="2013-11" db="EMBL/GenBank/DDBJ databases">
        <authorList>
            <person name="Aslett M."/>
        </authorList>
    </citation>
    <scope>NUCLEOTIDE SEQUENCE [LARGE SCALE GENOMIC DNA]</scope>
    <source>
        <strain evidence="15">Edinburgh</strain>
    </source>
</reference>
<keyword evidence="9" id="KW-0131">Cell cycle</keyword>
<comment type="function">
    <text evidence="13">Acts as a negative regulator of G1 to S cell cycle phase progression by inhibiting cyclin-dependent kinases. Inhibitory effects are additive with GADD45 proteins but also occur in the absence of GADD45 proteins. Acts as a repressor of the orphan nuclear receptor NR4A1 by inhibiting AB domain-mediated transcriptional activity. May be involved in the hormone-mediated regulation of NR4A1 transcriptional activity. May play a role in mitochondrial protein synthesis.</text>
</comment>
<feature type="region of interest" description="Disordered" evidence="14">
    <location>
        <begin position="26"/>
        <end position="46"/>
    </location>
</feature>
<organism evidence="15 16">
    <name type="scientific">Trichuris muris</name>
    <name type="common">Mouse whipworm</name>
    <dbReference type="NCBI Taxonomy" id="70415"/>
    <lineage>
        <taxon>Eukaryota</taxon>
        <taxon>Metazoa</taxon>
        <taxon>Ecdysozoa</taxon>
        <taxon>Nematoda</taxon>
        <taxon>Enoplea</taxon>
        <taxon>Dorylaimia</taxon>
        <taxon>Trichinellida</taxon>
        <taxon>Trichuridae</taxon>
        <taxon>Trichuris</taxon>
    </lineage>
</organism>
<dbReference type="InterPro" id="IPR018472">
    <property type="entry name" value="Ribosomal_mL64"/>
</dbReference>
<evidence type="ECO:0000256" key="8">
    <source>
        <dbReference type="ARBA" id="ARBA00023274"/>
    </source>
</evidence>
<comment type="subcellular location">
    <subcellularLocation>
        <location evidence="2">Mitochondrion</location>
    </subcellularLocation>
    <subcellularLocation>
        <location evidence="1">Nucleus</location>
    </subcellularLocation>
</comment>
<dbReference type="InterPro" id="IPR043035">
    <property type="entry name" value="Ribosomal_mL64_sf"/>
</dbReference>
<evidence type="ECO:0000256" key="3">
    <source>
        <dbReference type="ARBA" id="ARBA00005421"/>
    </source>
</evidence>
<evidence type="ECO:0000256" key="11">
    <source>
        <dbReference type="ARBA" id="ARBA00035184"/>
    </source>
</evidence>
<evidence type="ECO:0000256" key="7">
    <source>
        <dbReference type="ARBA" id="ARBA00023242"/>
    </source>
</evidence>
<dbReference type="WBParaSite" id="TMUE_1000003861.1">
    <property type="protein sequence ID" value="TMUE_1000003861.1"/>
    <property type="gene ID" value="WBGene00291097"/>
</dbReference>
<protein>
    <recommendedName>
        <fullName evidence="11">Large ribosomal subunit protein mL64</fullName>
    </recommendedName>
    <alternativeName>
        <fullName evidence="10">39S ribosomal protein L59, mitochondrial</fullName>
    </alternativeName>
    <alternativeName>
        <fullName evidence="12">Growth arrest and DNA damage-inducible proteins-interacting protein 1</fullName>
    </alternativeName>
</protein>
<sequence length="235" mass="27376">MLHIGNALRRRLVAVAFKAKVDERSFATDGSKGTDEGPKPNGDVSLDISRMSDWHRTIYRGDCPKANEYRWQSERRALRKRFAMYGKASGVDLSVLWPNDAELENLKYEEEHWKPKFESTIQLEKVMAMKADERTQQRIRNVEENAKNYGKALKEYNDKLEKKEREKLLAKQENERKIREIQDHFGYPVDPSDPRFVSLMEKKRLEERKAARAAKKKAMQEKMIAQSQSQTASVG</sequence>
<dbReference type="WBParaSite" id="TMUE_1000003861.2">
    <property type="protein sequence ID" value="TMUE_1000003861.2"/>
    <property type="gene ID" value="WBGene00291097"/>
</dbReference>
<feature type="compositionally biased region" description="Polar residues" evidence="14">
    <location>
        <begin position="225"/>
        <end position="235"/>
    </location>
</feature>
<name>A0A5S6Q961_TRIMR</name>
<feature type="region of interest" description="Disordered" evidence="14">
    <location>
        <begin position="208"/>
        <end position="235"/>
    </location>
</feature>
<reference evidence="15" key="2">
    <citation type="submission" date="2014-03" db="EMBL/GenBank/DDBJ databases">
        <title>The whipworm genome and dual-species transcriptomics of an intimate host-pathogen interaction.</title>
        <authorList>
            <person name="Foth B.J."/>
            <person name="Tsai I.J."/>
            <person name="Reid A.J."/>
            <person name="Bancroft A.J."/>
            <person name="Nichol S."/>
            <person name="Tracey A."/>
            <person name="Holroyd N."/>
            <person name="Cotton J.A."/>
            <person name="Stanley E.J."/>
            <person name="Zarowiecki M."/>
            <person name="Liu J.Z."/>
            <person name="Huckvale T."/>
            <person name="Cooper P.J."/>
            <person name="Grencis R.K."/>
            <person name="Berriman M."/>
        </authorList>
    </citation>
    <scope>NUCLEOTIDE SEQUENCE [LARGE SCALE GENOMIC DNA]</scope>
    <source>
        <strain evidence="15">Edinburgh</strain>
    </source>
</reference>
<feature type="compositionally biased region" description="Basic and acidic residues" evidence="14">
    <location>
        <begin position="26"/>
        <end position="38"/>
    </location>
</feature>
<evidence type="ECO:0000256" key="12">
    <source>
        <dbReference type="ARBA" id="ARBA00035485"/>
    </source>
</evidence>
<dbReference type="GO" id="GO:0005739">
    <property type="term" value="C:mitochondrion"/>
    <property type="evidence" value="ECO:0007669"/>
    <property type="project" value="UniProtKB-SubCell"/>
</dbReference>
<dbReference type="GO" id="GO:0005634">
    <property type="term" value="C:nucleus"/>
    <property type="evidence" value="ECO:0007669"/>
    <property type="project" value="UniProtKB-SubCell"/>
</dbReference>
<keyword evidence="8" id="KW-0687">Ribonucleoprotein</keyword>
<evidence type="ECO:0000313" key="15">
    <source>
        <dbReference type="Proteomes" id="UP000046395"/>
    </source>
</evidence>
<dbReference type="Gene3D" id="6.10.280.120">
    <property type="entry name" value="Growth arrest and DNA-damage-inducible proteins-interacting protein 1"/>
    <property type="match status" value="1"/>
</dbReference>
<proteinExistence type="inferred from homology"/>
<evidence type="ECO:0000256" key="2">
    <source>
        <dbReference type="ARBA" id="ARBA00004173"/>
    </source>
</evidence>
<dbReference type="PANTHER" id="PTHR31761">
    <property type="entry name" value="GROWTH ARREST AND DNA DAMAGE-INDUCIBLE PROTEINS-INTERACTING PROTEIN 1 GADD45GIP1"/>
    <property type="match status" value="1"/>
</dbReference>
<evidence type="ECO:0000256" key="6">
    <source>
        <dbReference type="ARBA" id="ARBA00023128"/>
    </source>
</evidence>
<comment type="similarity">
    <text evidence="3">Belongs to the mitochondrion-specific ribosomal protein mL64 family.</text>
</comment>
<keyword evidence="7" id="KW-0539">Nucleus</keyword>
<keyword evidence="15" id="KW-1185">Reference proteome</keyword>